<organism evidence="1 2">
    <name type="scientific">Actinopolymorpha pittospori</name>
    <dbReference type="NCBI Taxonomy" id="648752"/>
    <lineage>
        <taxon>Bacteria</taxon>
        <taxon>Bacillati</taxon>
        <taxon>Actinomycetota</taxon>
        <taxon>Actinomycetes</taxon>
        <taxon>Propionibacteriales</taxon>
        <taxon>Actinopolymorphaceae</taxon>
        <taxon>Actinopolymorpha</taxon>
    </lineage>
</organism>
<evidence type="ECO:0000313" key="2">
    <source>
        <dbReference type="Proteomes" id="UP000638648"/>
    </source>
</evidence>
<dbReference type="AlphaFoldDB" id="A0A927MR91"/>
<keyword evidence="2" id="KW-1185">Reference proteome</keyword>
<protein>
    <recommendedName>
        <fullName evidence="3">Molecular chaperone Hsp90</fullName>
    </recommendedName>
</protein>
<name>A0A927MR91_9ACTN</name>
<proteinExistence type="predicted"/>
<dbReference type="EMBL" id="JADBEM010000001">
    <property type="protein sequence ID" value="MBE1604886.1"/>
    <property type="molecule type" value="Genomic_DNA"/>
</dbReference>
<sequence>MTDPFATAEIRDRVLASWSASPARFREDANAEEDLALGGYRDRLVVELAQNAADAAARAGVPGLLRFTLRDDPRAWEESGGPVLVAENTGAPLTAEGVEALATLRASAKRDEPSAAPHVVGRFGVGFAAVLAVTDEPTVLSRTGGVRFSRDDTAALVGEAAETSPALAEEVRRRGGHVPTLRLPFAAEGEPPAGFETAVLLPLRDEAAADLVRRLLTEADDALLLALPQLERIEIDLDGGGGPFRVLADAGSRWHSARTGGTWTPAERAALLADRPTEERDRPYWSVLWAVPRDGAPADPLAGIAAGPTGGRTGGMAAPEAGGVPGLPGVVHAPTPTDEPLSLPALLLASFPLDPTRRHVAPGPLTDRLVEEAAAAYGDLARSRAEAGADALGLVPVGLPVGRLDGALRDGILRRLPATPLLPSVEDPHTLLRPRDAVVVEGADEDLVRMLASVVGGLVSLDRRDRAASDALGVRRLPLADLVDELGAVADAHGPRWWHDLYVALAATVADPERREALGALPVPLADGRIARGARGLLLPGGAQVPAEASSVLAAYGLRLVHPLAGAEPAFDTLERLGAVPASPRSLLEDGAVRAAVNDSPEADDPAQVADAVLALVAAAVRSGDLEPGDLPWLGDLALPDDTGELAPASALVLPGSQAEAIFDPEDLAPLDVEVFDRWGEEALEAVGVVRTLGLVSASDVDLAAPPDELAELDDIETWASEASEALDRVAASGEGAEGGRAFGGTVGELLAVRDADFVRDDAWPRALTLLTREPALRRALVEPARLLDVEEPDLHAVDVPSYTSWWVRRHVQVEGRPLTAFADPDADPTIAALLRAAPQWLAAFDPTARRALGLVRSVPDLDTEGVRRVLRGLADLTIVVDAGTMVRLWAELGSLDPALAASGLAPERIRVLVEGETRVVEADDAVIVDSPMWAQRTDLGGHVIASGSTAETLAELLDLPIAAEIAAGETSDGGEPRDVPEGVLRLLPEVPTTWWEHDDLLVDGHPVQWWVGPDGRPHAATGDGLARALAWATGRWELRHALATVLAEPDQAATLLVEAAFDPSG</sequence>
<comment type="caution">
    <text evidence="1">The sequence shown here is derived from an EMBL/GenBank/DDBJ whole genome shotgun (WGS) entry which is preliminary data.</text>
</comment>
<dbReference type="NCBIfam" id="NF047352">
    <property type="entry name" value="P_loop_sacsin"/>
    <property type="match status" value="1"/>
</dbReference>
<dbReference type="SUPFAM" id="SSF55874">
    <property type="entry name" value="ATPase domain of HSP90 chaperone/DNA topoisomerase II/histidine kinase"/>
    <property type="match status" value="1"/>
</dbReference>
<dbReference type="Gene3D" id="3.30.565.10">
    <property type="entry name" value="Histidine kinase-like ATPase, C-terminal domain"/>
    <property type="match status" value="1"/>
</dbReference>
<accession>A0A927MR91</accession>
<reference evidence="1" key="1">
    <citation type="submission" date="2020-10" db="EMBL/GenBank/DDBJ databases">
        <title>Sequencing the genomes of 1000 actinobacteria strains.</title>
        <authorList>
            <person name="Klenk H.-P."/>
        </authorList>
    </citation>
    <scope>NUCLEOTIDE SEQUENCE</scope>
    <source>
        <strain evidence="1">DSM 45354</strain>
    </source>
</reference>
<dbReference type="RefSeq" id="WP_192749320.1">
    <property type="nucleotide sequence ID" value="NZ_BAABJL010000002.1"/>
</dbReference>
<dbReference type="Proteomes" id="UP000638648">
    <property type="component" value="Unassembled WGS sequence"/>
</dbReference>
<dbReference type="InterPro" id="IPR036890">
    <property type="entry name" value="HATPase_C_sf"/>
</dbReference>
<evidence type="ECO:0008006" key="3">
    <source>
        <dbReference type="Google" id="ProtNLM"/>
    </source>
</evidence>
<evidence type="ECO:0000313" key="1">
    <source>
        <dbReference type="EMBL" id="MBE1604886.1"/>
    </source>
</evidence>
<gene>
    <name evidence="1" type="ORF">HEB94_001734</name>
</gene>